<dbReference type="SUPFAM" id="SSF46785">
    <property type="entry name" value="Winged helix' DNA-binding domain"/>
    <property type="match status" value="1"/>
</dbReference>
<dbReference type="PROSITE" id="PS51118">
    <property type="entry name" value="HTH_HXLR"/>
    <property type="match status" value="1"/>
</dbReference>
<dbReference type="EMBL" id="BOOU01000062">
    <property type="protein sequence ID" value="GII79737.1"/>
    <property type="molecule type" value="Genomic_DNA"/>
</dbReference>
<evidence type="ECO:0000259" key="5">
    <source>
        <dbReference type="PROSITE" id="PS51118"/>
    </source>
</evidence>
<protein>
    <recommendedName>
        <fullName evidence="5">HTH hxlR-type domain-containing protein</fullName>
    </recommendedName>
</protein>
<evidence type="ECO:0000313" key="7">
    <source>
        <dbReference type="Proteomes" id="UP000655287"/>
    </source>
</evidence>
<feature type="compositionally biased region" description="Pro residues" evidence="4">
    <location>
        <begin position="44"/>
        <end position="54"/>
    </location>
</feature>
<dbReference type="RefSeq" id="WP_203989873.1">
    <property type="nucleotide sequence ID" value="NZ_BOOU01000062.1"/>
</dbReference>
<name>A0A919V2I5_9ACTN</name>
<keyword evidence="7" id="KW-1185">Reference proteome</keyword>
<accession>A0A919V2I5</accession>
<evidence type="ECO:0000256" key="2">
    <source>
        <dbReference type="ARBA" id="ARBA00023125"/>
    </source>
</evidence>
<dbReference type="GO" id="GO:0003677">
    <property type="term" value="F:DNA binding"/>
    <property type="evidence" value="ECO:0007669"/>
    <property type="project" value="UniProtKB-KW"/>
</dbReference>
<proteinExistence type="predicted"/>
<evidence type="ECO:0000313" key="6">
    <source>
        <dbReference type="EMBL" id="GII79737.1"/>
    </source>
</evidence>
<dbReference type="InterPro" id="IPR036390">
    <property type="entry name" value="WH_DNA-bd_sf"/>
</dbReference>
<dbReference type="Pfam" id="PF01638">
    <property type="entry name" value="HxlR"/>
    <property type="match status" value="1"/>
</dbReference>
<reference evidence="6" key="1">
    <citation type="submission" date="2021-01" db="EMBL/GenBank/DDBJ databases">
        <title>Whole genome shotgun sequence of Sphaerisporangium rufum NBRC 109079.</title>
        <authorList>
            <person name="Komaki H."/>
            <person name="Tamura T."/>
        </authorList>
    </citation>
    <scope>NUCLEOTIDE SEQUENCE</scope>
    <source>
        <strain evidence="6">NBRC 109079</strain>
    </source>
</reference>
<organism evidence="6 7">
    <name type="scientific">Sphaerisporangium rufum</name>
    <dbReference type="NCBI Taxonomy" id="1381558"/>
    <lineage>
        <taxon>Bacteria</taxon>
        <taxon>Bacillati</taxon>
        <taxon>Actinomycetota</taxon>
        <taxon>Actinomycetes</taxon>
        <taxon>Streptosporangiales</taxon>
        <taxon>Streptosporangiaceae</taxon>
        <taxon>Sphaerisporangium</taxon>
    </lineage>
</organism>
<comment type="caution">
    <text evidence="6">The sequence shown here is derived from an EMBL/GenBank/DDBJ whole genome shotgun (WGS) entry which is preliminary data.</text>
</comment>
<evidence type="ECO:0000256" key="3">
    <source>
        <dbReference type="ARBA" id="ARBA00023163"/>
    </source>
</evidence>
<keyword evidence="3" id="KW-0804">Transcription</keyword>
<feature type="domain" description="HTH hxlR-type" evidence="5">
    <location>
        <begin position="87"/>
        <end position="186"/>
    </location>
</feature>
<dbReference type="AlphaFoldDB" id="A0A919V2I5"/>
<keyword evidence="2" id="KW-0238">DNA-binding</keyword>
<dbReference type="Proteomes" id="UP000655287">
    <property type="component" value="Unassembled WGS sequence"/>
</dbReference>
<keyword evidence="1" id="KW-0805">Transcription regulation</keyword>
<gene>
    <name evidence="6" type="ORF">Sru01_47190</name>
</gene>
<feature type="compositionally biased region" description="Basic and acidic residues" evidence="4">
    <location>
        <begin position="21"/>
        <end position="30"/>
    </location>
</feature>
<dbReference type="Gene3D" id="1.10.10.10">
    <property type="entry name" value="Winged helix-like DNA-binding domain superfamily/Winged helix DNA-binding domain"/>
    <property type="match status" value="1"/>
</dbReference>
<feature type="compositionally biased region" description="Basic and acidic residues" evidence="4">
    <location>
        <begin position="56"/>
        <end position="79"/>
    </location>
</feature>
<dbReference type="InterPro" id="IPR036388">
    <property type="entry name" value="WH-like_DNA-bd_sf"/>
</dbReference>
<sequence>MRDENAITELVTARGHRRNASPRDRPDGRARAAQVPGGTAGPGQRPPAAVPPPIRRTADREGREAGRGTRPAGRDDDRPAAAAAVDAGAMEEALEVLAGKWVPAVICELQCGSRRHADLARAIGLDSKQLARALHRLHDAGLVAREVEGDRAPPRVQYRLTLKGREVLGPLRAIVQCLRSRAATAGRATAHRSPAEPDRKE</sequence>
<dbReference type="InterPro" id="IPR002577">
    <property type="entry name" value="HTH_HxlR"/>
</dbReference>
<evidence type="ECO:0000256" key="1">
    <source>
        <dbReference type="ARBA" id="ARBA00023015"/>
    </source>
</evidence>
<evidence type="ECO:0000256" key="4">
    <source>
        <dbReference type="SAM" id="MobiDB-lite"/>
    </source>
</evidence>
<dbReference type="PANTHER" id="PTHR33204:SF37">
    <property type="entry name" value="HTH-TYPE TRANSCRIPTIONAL REGULATOR YODB"/>
    <property type="match status" value="1"/>
</dbReference>
<feature type="region of interest" description="Disordered" evidence="4">
    <location>
        <begin position="1"/>
        <end position="84"/>
    </location>
</feature>
<dbReference type="PANTHER" id="PTHR33204">
    <property type="entry name" value="TRANSCRIPTIONAL REGULATOR, MARR FAMILY"/>
    <property type="match status" value="1"/>
</dbReference>